<keyword evidence="2" id="KW-1185">Reference proteome</keyword>
<accession>A0ABT4XB95</accession>
<evidence type="ECO:0000313" key="1">
    <source>
        <dbReference type="EMBL" id="MDA7085352.1"/>
    </source>
</evidence>
<evidence type="ECO:0000313" key="2">
    <source>
        <dbReference type="Proteomes" id="UP001212042"/>
    </source>
</evidence>
<organism evidence="1 2">
    <name type="scientific">Pseudomonas aestuarii</name>
    <dbReference type="NCBI Taxonomy" id="3018340"/>
    <lineage>
        <taxon>Bacteria</taxon>
        <taxon>Pseudomonadati</taxon>
        <taxon>Pseudomonadota</taxon>
        <taxon>Gammaproteobacteria</taxon>
        <taxon>Pseudomonadales</taxon>
        <taxon>Pseudomonadaceae</taxon>
        <taxon>Pseudomonas</taxon>
    </lineage>
</organism>
<dbReference type="Proteomes" id="UP001212042">
    <property type="component" value="Unassembled WGS sequence"/>
</dbReference>
<comment type="caution">
    <text evidence="1">The sequence shown here is derived from an EMBL/GenBank/DDBJ whole genome shotgun (WGS) entry which is preliminary data.</text>
</comment>
<sequence>MNSLQHAQQRLWQGLSLLLLSTLVGNARAEPVLNLDPAQDHLNFSVPLSAPLAAGDQLAVELDGYDVTALLSCTDGDCQLALPVPLAGGSHPLRAMIFYDNGDIATVLEARVQVAGGSDGSDGSAGAVEGEQAGAPVNMATDDPGTPVRGGSAVPVQQRFSALFSSGYRLDEKQPDNYRGIPRQASNGGLSYQGAGAGADWRWDAQVDALYDSLSENNPDGDEWVLPNYRLAASRGTGLGRQGLALGTYNLARENLLFSAYQRRGAVVSLGDDVGSPLKLDVFALQSEPITGYKSRLGYPSNSQERSSGALLTLSPWQDEPQLLQLSSGLIKGETTDSGTGMWTPDEQARYGGDTWNLAVDSRLGDNSLWLHADYARASFDSDGIGYGQDERSDSAHELLAQFNSGSWLPAGPFDQWNLTLQHKQVGLDFFTLGNLGLPGDLQLNRANWLGYLGSLQLEAEVAQETNNLNDRADVANQTVDRQLFSAYYFPMVDADALPWRLLGVPSLNAGLTRTRRHQDRADAQVVGYDLNDETLERLAGISFYHNRWNWSVQQTWQDTQDYSNSVEQQGYLVYTPPSDQRNRFTTVQVGFIPVDGLSVSTNWQWNKLQQTDDDNVSRSTGQGLDLAWQIVPQRWRLNASYFRGHDSSRFGNGEFLGDDLRQQTANLQLTWSVAQPRGLQPGLDWFVKTSYARLDSSLFNQGMEDWQLLLGFDLRWDTHTQ</sequence>
<gene>
    <name evidence="1" type="ORF">PH586_02965</name>
</gene>
<protein>
    <recommendedName>
        <fullName evidence="3">TonB-dependent receptor</fullName>
    </recommendedName>
</protein>
<evidence type="ECO:0008006" key="3">
    <source>
        <dbReference type="Google" id="ProtNLM"/>
    </source>
</evidence>
<dbReference type="EMBL" id="JAQJZJ010000001">
    <property type="protein sequence ID" value="MDA7085352.1"/>
    <property type="molecule type" value="Genomic_DNA"/>
</dbReference>
<proteinExistence type="predicted"/>
<dbReference type="RefSeq" id="WP_271346268.1">
    <property type="nucleotide sequence ID" value="NZ_JAQJZJ010000001.1"/>
</dbReference>
<name>A0ABT4XB95_9PSED</name>
<reference evidence="1 2" key="1">
    <citation type="submission" date="2023-01" db="EMBL/GenBank/DDBJ databases">
        <title>Pseudomonas SA3-5T sp. nov., isolated from tidal flat sediment.</title>
        <authorList>
            <person name="Kim H.S."/>
            <person name="Kim J.-S."/>
            <person name="Suh M.K."/>
            <person name="Eom M.K."/>
            <person name="Lee J.-S."/>
        </authorList>
    </citation>
    <scope>NUCLEOTIDE SEQUENCE [LARGE SCALE GENOMIC DNA]</scope>
    <source>
        <strain evidence="1 2">SA3-5</strain>
    </source>
</reference>